<sequence>MAETIQLRPANGGIYHAPDLSSNSASRTMSLLQRNHKDFHIFWNDLGYHNHQVHFLLTAYALGAGVDRIQHAFDANTAYQRPNSPPNEDRISKLEDDSYFLKLLGKKMGEGTYFSDFRTFFERKMLKEGWQKVFEQPAIIAEALAQAACHTGFFAKFFFEAEQIAREQPSEKEVKLIDLFNEVRQHPELWDKQHWRGGDNLDDEILSNAPQKLIEIAAKWQVTPTDLDIKTAEMYNVNAYAAGAAQYKPKEVKIDFFLMHQVNLSIFYPVLNQQSWLSLENKARLLEWKGRIDLINYASRLSPELHEDEIITYKAKDPSRTTWESIFQKAHMMDDDGHIVKLLRALAYGSSLSAPYEMKEELSDRFPLKGKNWIQIGNMAVDTTVSDIYPQRFIRGAGNPEKWAIFRDR</sequence>
<evidence type="ECO:0000256" key="1">
    <source>
        <dbReference type="ARBA" id="ARBA00023002"/>
    </source>
</evidence>
<dbReference type="GeneID" id="25286385"/>
<protein>
    <recommendedName>
        <fullName evidence="4">HypA protein</fullName>
    </recommendedName>
</protein>
<evidence type="ECO:0000313" key="2">
    <source>
        <dbReference type="EMBL" id="KEF52247.1"/>
    </source>
</evidence>
<dbReference type="STRING" id="1182545.A0A072NXV8"/>
<dbReference type="Proteomes" id="UP000027920">
    <property type="component" value="Unassembled WGS sequence"/>
</dbReference>
<dbReference type="PANTHER" id="PTHR35870">
    <property type="entry name" value="PROTEIN, PUTATIVE (AFU_ORTHOLOGUE AFUA_5G03330)-RELATED"/>
    <property type="match status" value="1"/>
</dbReference>
<name>A0A072NXV8_9EURO</name>
<keyword evidence="1" id="KW-0560">Oxidoreductase</keyword>
<dbReference type="EMBL" id="AMGV01000018">
    <property type="protein sequence ID" value="KEF52247.1"/>
    <property type="molecule type" value="Genomic_DNA"/>
</dbReference>
<dbReference type="RefSeq" id="XP_013254837.1">
    <property type="nucleotide sequence ID" value="XM_013399383.1"/>
</dbReference>
<accession>A0A072NXV8</accession>
<dbReference type="AlphaFoldDB" id="A0A072NXV8"/>
<dbReference type="PANTHER" id="PTHR35870:SF7">
    <property type="entry name" value="BAEYER-VILLIGER OXIDASE MDPL"/>
    <property type="match status" value="1"/>
</dbReference>
<proteinExistence type="predicted"/>
<dbReference type="VEuPathDB" id="FungiDB:A1O9_11487"/>
<evidence type="ECO:0008006" key="4">
    <source>
        <dbReference type="Google" id="ProtNLM"/>
    </source>
</evidence>
<dbReference type="InterPro" id="IPR025337">
    <property type="entry name" value="Questin_oxidase-like"/>
</dbReference>
<organism evidence="2 3">
    <name type="scientific">Exophiala aquamarina CBS 119918</name>
    <dbReference type="NCBI Taxonomy" id="1182545"/>
    <lineage>
        <taxon>Eukaryota</taxon>
        <taxon>Fungi</taxon>
        <taxon>Dikarya</taxon>
        <taxon>Ascomycota</taxon>
        <taxon>Pezizomycotina</taxon>
        <taxon>Eurotiomycetes</taxon>
        <taxon>Chaetothyriomycetidae</taxon>
        <taxon>Chaetothyriales</taxon>
        <taxon>Herpotrichiellaceae</taxon>
        <taxon>Exophiala</taxon>
    </lineage>
</organism>
<reference evidence="2 3" key="1">
    <citation type="submission" date="2013-03" db="EMBL/GenBank/DDBJ databases">
        <title>The Genome Sequence of Exophiala aquamarina CBS 119918.</title>
        <authorList>
            <consortium name="The Broad Institute Genomics Platform"/>
            <person name="Cuomo C."/>
            <person name="de Hoog S."/>
            <person name="Gorbushina A."/>
            <person name="Walker B."/>
            <person name="Young S.K."/>
            <person name="Zeng Q."/>
            <person name="Gargeya S."/>
            <person name="Fitzgerald M."/>
            <person name="Haas B."/>
            <person name="Abouelleil A."/>
            <person name="Allen A.W."/>
            <person name="Alvarado L."/>
            <person name="Arachchi H.M."/>
            <person name="Berlin A.M."/>
            <person name="Chapman S.B."/>
            <person name="Gainer-Dewar J."/>
            <person name="Goldberg J."/>
            <person name="Griggs A."/>
            <person name="Gujja S."/>
            <person name="Hansen M."/>
            <person name="Howarth C."/>
            <person name="Imamovic A."/>
            <person name="Ireland A."/>
            <person name="Larimer J."/>
            <person name="McCowan C."/>
            <person name="Murphy C."/>
            <person name="Pearson M."/>
            <person name="Poon T.W."/>
            <person name="Priest M."/>
            <person name="Roberts A."/>
            <person name="Saif S."/>
            <person name="Shea T."/>
            <person name="Sisk P."/>
            <person name="Sykes S."/>
            <person name="Wortman J."/>
            <person name="Nusbaum C."/>
            <person name="Birren B."/>
        </authorList>
    </citation>
    <scope>NUCLEOTIDE SEQUENCE [LARGE SCALE GENOMIC DNA]</scope>
    <source>
        <strain evidence="2 3">CBS 119918</strain>
    </source>
</reference>
<evidence type="ECO:0000313" key="3">
    <source>
        <dbReference type="Proteomes" id="UP000027920"/>
    </source>
</evidence>
<comment type="caution">
    <text evidence="2">The sequence shown here is derived from an EMBL/GenBank/DDBJ whole genome shotgun (WGS) entry which is preliminary data.</text>
</comment>
<dbReference type="Pfam" id="PF14027">
    <property type="entry name" value="Questin_oxidase"/>
    <property type="match status" value="1"/>
</dbReference>
<dbReference type="OrthoDB" id="10004862at2759"/>
<dbReference type="GO" id="GO:0016491">
    <property type="term" value="F:oxidoreductase activity"/>
    <property type="evidence" value="ECO:0007669"/>
    <property type="project" value="UniProtKB-KW"/>
</dbReference>
<dbReference type="HOGENOM" id="CLU_019145_2_1_1"/>
<gene>
    <name evidence="2" type="ORF">A1O9_11487</name>
</gene>
<keyword evidence="3" id="KW-1185">Reference proteome</keyword>